<name>A0A437R910_9BURK</name>
<feature type="transmembrane region" description="Helical" evidence="2">
    <location>
        <begin position="181"/>
        <end position="200"/>
    </location>
</feature>
<keyword evidence="2" id="KW-1133">Transmembrane helix</keyword>
<dbReference type="OrthoDB" id="9765721at2"/>
<dbReference type="Proteomes" id="UP000285575">
    <property type="component" value="Unassembled WGS sequence"/>
</dbReference>
<evidence type="ECO:0000313" key="3">
    <source>
        <dbReference type="EMBL" id="RVU43278.1"/>
    </source>
</evidence>
<accession>A0A437R910</accession>
<feature type="compositionally biased region" description="Polar residues" evidence="1">
    <location>
        <begin position="1"/>
        <end position="10"/>
    </location>
</feature>
<evidence type="ECO:0000313" key="4">
    <source>
        <dbReference type="Proteomes" id="UP000285575"/>
    </source>
</evidence>
<dbReference type="AlphaFoldDB" id="A0A437R910"/>
<feature type="transmembrane region" description="Helical" evidence="2">
    <location>
        <begin position="348"/>
        <end position="371"/>
    </location>
</feature>
<organism evidence="3 4">
    <name type="scientific">Rubrivivax rivuli</name>
    <dbReference type="NCBI Taxonomy" id="1862385"/>
    <lineage>
        <taxon>Bacteria</taxon>
        <taxon>Pseudomonadati</taxon>
        <taxon>Pseudomonadota</taxon>
        <taxon>Betaproteobacteria</taxon>
        <taxon>Burkholderiales</taxon>
        <taxon>Sphaerotilaceae</taxon>
        <taxon>Rubrivivax</taxon>
    </lineage>
</organism>
<gene>
    <name evidence="3" type="ORF">EOE66_20220</name>
</gene>
<sequence length="422" mass="46261">MEPRSMQQPSEPNPVAPLPGSLAAQLEDGPLRRELGIAPDRKPAERPPSPHDRRLRFTGTGSAYFRVWVVQLLLTLLTLGVYSAWAKVRKARWFAQHTELDGDRFDFHGQPWRILAGRVVALALLAAWTWAFDIATWLGLAVLGLFCVLGPLLFASAQRFKLANTSWRGLHFGFDVPRRQLYVVCVPMLLLWTAGTVAQALGAEGWGLVAAGLLPVLGLPWAHARLKQMQHSHAEFGGQRFRYDPSAPEFYGLYAKGVALAVVGAIIAGVLAAVWAGYQTAAAAEAAGDALNVERQQRQALLGLLAGVLAALLMWLMAWPWFAARLQQIVWGHTHFGRLRFRGEMRGGALWGLVLRHMLGVLLTCGLWWPFAAVAIARYRVQSLVVLSDEPLAEMHAPAPAPREGRAAGDGAADFFGLDIGW</sequence>
<feature type="region of interest" description="Disordered" evidence="1">
    <location>
        <begin position="34"/>
        <end position="55"/>
    </location>
</feature>
<feature type="transmembrane region" description="Helical" evidence="2">
    <location>
        <begin position="137"/>
        <end position="160"/>
    </location>
</feature>
<evidence type="ECO:0000256" key="1">
    <source>
        <dbReference type="SAM" id="MobiDB-lite"/>
    </source>
</evidence>
<proteinExistence type="predicted"/>
<feature type="transmembrane region" description="Helical" evidence="2">
    <location>
        <begin position="258"/>
        <end position="278"/>
    </location>
</feature>
<feature type="region of interest" description="Disordered" evidence="1">
    <location>
        <begin position="1"/>
        <end position="22"/>
    </location>
</feature>
<feature type="transmembrane region" description="Helical" evidence="2">
    <location>
        <begin position="114"/>
        <end position="131"/>
    </location>
</feature>
<feature type="transmembrane region" description="Helical" evidence="2">
    <location>
        <begin position="298"/>
        <end position="319"/>
    </location>
</feature>
<dbReference type="EMBL" id="SACR01000007">
    <property type="protein sequence ID" value="RVU43278.1"/>
    <property type="molecule type" value="Genomic_DNA"/>
</dbReference>
<dbReference type="Pfam" id="PF05987">
    <property type="entry name" value="DUF898"/>
    <property type="match status" value="1"/>
</dbReference>
<comment type="caution">
    <text evidence="3">The sequence shown here is derived from an EMBL/GenBank/DDBJ whole genome shotgun (WGS) entry which is preliminary data.</text>
</comment>
<reference evidence="3 4" key="1">
    <citation type="submission" date="2019-01" db="EMBL/GenBank/DDBJ databases">
        <authorList>
            <person name="Chen W.-M."/>
        </authorList>
    </citation>
    <scope>NUCLEOTIDE SEQUENCE [LARGE SCALE GENOMIC DNA]</scope>
    <source>
        <strain evidence="3 4">KYPY4</strain>
    </source>
</reference>
<feature type="compositionally biased region" description="Basic and acidic residues" evidence="1">
    <location>
        <begin position="34"/>
        <end position="52"/>
    </location>
</feature>
<keyword evidence="2" id="KW-0472">Membrane</keyword>
<feature type="transmembrane region" description="Helical" evidence="2">
    <location>
        <begin position="63"/>
        <end position="85"/>
    </location>
</feature>
<evidence type="ECO:0000256" key="2">
    <source>
        <dbReference type="SAM" id="Phobius"/>
    </source>
</evidence>
<dbReference type="InterPro" id="IPR010295">
    <property type="entry name" value="DUF898"/>
</dbReference>
<protein>
    <submittedName>
        <fullName evidence="3">DUF898 domain-containing protein</fullName>
    </submittedName>
</protein>
<keyword evidence="4" id="KW-1185">Reference proteome</keyword>
<keyword evidence="2" id="KW-0812">Transmembrane</keyword>